<evidence type="ECO:0000256" key="2">
    <source>
        <dbReference type="ARBA" id="ARBA00023002"/>
    </source>
</evidence>
<dbReference type="SMART" id="SM00822">
    <property type="entry name" value="PKS_KR"/>
    <property type="match status" value="1"/>
</dbReference>
<comment type="similarity">
    <text evidence="1 3">Belongs to the short-chain dehydrogenases/reductases (SDR) family.</text>
</comment>
<dbReference type="CDD" id="cd05371">
    <property type="entry name" value="HSD10-like_SDR_c"/>
    <property type="match status" value="1"/>
</dbReference>
<dbReference type="PROSITE" id="PS00061">
    <property type="entry name" value="ADH_SHORT"/>
    <property type="match status" value="1"/>
</dbReference>
<dbReference type="RefSeq" id="WP_101640136.1">
    <property type="nucleotide sequence ID" value="NZ_PGUY01000008.1"/>
</dbReference>
<dbReference type="Pfam" id="PF00106">
    <property type="entry name" value="adh_short"/>
    <property type="match status" value="1"/>
</dbReference>
<name>A0A2N5MAR3_9BACI</name>
<dbReference type="SUPFAM" id="SSF51735">
    <property type="entry name" value="NAD(P)-binding Rossmann-fold domains"/>
    <property type="match status" value="1"/>
</dbReference>
<keyword evidence="6" id="KW-1185">Reference proteome</keyword>
<evidence type="ECO:0000313" key="5">
    <source>
        <dbReference type="EMBL" id="PLT31385.1"/>
    </source>
</evidence>
<sequence length="255" mass="27061">MNIQDCVAVVTGGASGLGEAAVKHLAAQGGKAVILDRSKERGEKLAEELGERVLYLETDVTCEEQVTSSLNTAITAFGSINTVVNCAGIVIGRKVLGKKGIHDLESFSKVIQVNLIGSFNVLRLAAACMAENEPNDEQERGVIINTASVAAFEGQVGQAAYSASKGGIVGMTLPLAREFASAGIRVMAIAPGLFYTPMFETLPEEARESLGKTVPFPSRLGRPSEFAKMVESIIENTMLNGEVIRLDGAIRMQPY</sequence>
<dbReference type="GO" id="GO:0016491">
    <property type="term" value="F:oxidoreductase activity"/>
    <property type="evidence" value="ECO:0007669"/>
    <property type="project" value="UniProtKB-KW"/>
</dbReference>
<comment type="caution">
    <text evidence="5">The sequence shown here is derived from an EMBL/GenBank/DDBJ whole genome shotgun (WGS) entry which is preliminary data.</text>
</comment>
<dbReference type="FunFam" id="3.40.50.720:FF:000215">
    <property type="entry name" value="3-hydroxyacyl-CoA dehydrogenase type-2"/>
    <property type="match status" value="1"/>
</dbReference>
<organism evidence="5 6">
    <name type="scientific">Peribacillus deserti</name>
    <dbReference type="NCBI Taxonomy" id="673318"/>
    <lineage>
        <taxon>Bacteria</taxon>
        <taxon>Bacillati</taxon>
        <taxon>Bacillota</taxon>
        <taxon>Bacilli</taxon>
        <taxon>Bacillales</taxon>
        <taxon>Bacillaceae</taxon>
        <taxon>Peribacillus</taxon>
    </lineage>
</organism>
<keyword evidence="2" id="KW-0560">Oxidoreductase</keyword>
<dbReference type="InterPro" id="IPR036291">
    <property type="entry name" value="NAD(P)-bd_dom_sf"/>
</dbReference>
<evidence type="ECO:0000256" key="1">
    <source>
        <dbReference type="ARBA" id="ARBA00006484"/>
    </source>
</evidence>
<reference evidence="5 6" key="1">
    <citation type="submission" date="2017-11" db="EMBL/GenBank/DDBJ databases">
        <title>Comparitive Functional Genomics of Dry Heat Resistant strains isolated from the Viking Spacecraft.</title>
        <authorList>
            <person name="Seuylemezian A."/>
            <person name="Cooper K."/>
            <person name="Vaishampayan P."/>
        </authorList>
    </citation>
    <scope>NUCLEOTIDE SEQUENCE [LARGE SCALE GENOMIC DNA]</scope>
    <source>
        <strain evidence="5 6">V1-29</strain>
    </source>
</reference>
<evidence type="ECO:0000259" key="4">
    <source>
        <dbReference type="SMART" id="SM00822"/>
    </source>
</evidence>
<dbReference type="PRINTS" id="PR00080">
    <property type="entry name" value="SDRFAMILY"/>
</dbReference>
<protein>
    <submittedName>
        <fullName evidence="5">3-hydroxyacyl-CoA dehydrogenase</fullName>
    </submittedName>
</protein>
<dbReference type="PANTHER" id="PTHR43658">
    <property type="entry name" value="SHORT-CHAIN DEHYDROGENASE/REDUCTASE"/>
    <property type="match status" value="1"/>
</dbReference>
<feature type="domain" description="Ketoreductase" evidence="4">
    <location>
        <begin position="6"/>
        <end position="192"/>
    </location>
</feature>
<gene>
    <name evidence="5" type="ORF">CUU66_02650</name>
</gene>
<evidence type="ECO:0000256" key="3">
    <source>
        <dbReference type="RuleBase" id="RU000363"/>
    </source>
</evidence>
<proteinExistence type="inferred from homology"/>
<dbReference type="Gene3D" id="3.40.50.720">
    <property type="entry name" value="NAD(P)-binding Rossmann-like Domain"/>
    <property type="match status" value="1"/>
</dbReference>
<dbReference type="PANTHER" id="PTHR43658:SF8">
    <property type="entry name" value="17-BETA-HYDROXYSTEROID DEHYDROGENASE 14-RELATED"/>
    <property type="match status" value="1"/>
</dbReference>
<dbReference type="InterPro" id="IPR002347">
    <property type="entry name" value="SDR_fam"/>
</dbReference>
<dbReference type="InterPro" id="IPR057326">
    <property type="entry name" value="KR_dom"/>
</dbReference>
<dbReference type="PRINTS" id="PR00081">
    <property type="entry name" value="GDHRDH"/>
</dbReference>
<accession>A0A2N5MAR3</accession>
<dbReference type="InterPro" id="IPR020904">
    <property type="entry name" value="Sc_DH/Rdtase_CS"/>
</dbReference>
<dbReference type="AlphaFoldDB" id="A0A2N5MAR3"/>
<dbReference type="EMBL" id="PGUY01000008">
    <property type="protein sequence ID" value="PLT31385.1"/>
    <property type="molecule type" value="Genomic_DNA"/>
</dbReference>
<dbReference type="OrthoDB" id="9794138at2"/>
<evidence type="ECO:0000313" key="6">
    <source>
        <dbReference type="Proteomes" id="UP000234748"/>
    </source>
</evidence>
<dbReference type="Proteomes" id="UP000234748">
    <property type="component" value="Unassembled WGS sequence"/>
</dbReference>